<dbReference type="InterPro" id="IPR039425">
    <property type="entry name" value="RNA_pol_sigma-70-like"/>
</dbReference>
<dbReference type="InterPro" id="IPR036388">
    <property type="entry name" value="WH-like_DNA-bd_sf"/>
</dbReference>
<protein>
    <submittedName>
        <fullName evidence="8">RNA polymerase sigma factor CnrH</fullName>
    </submittedName>
</protein>
<dbReference type="Pfam" id="PF08281">
    <property type="entry name" value="Sigma70_r4_2"/>
    <property type="match status" value="1"/>
</dbReference>
<dbReference type="InterPro" id="IPR013324">
    <property type="entry name" value="RNA_pol_sigma_r3/r4-like"/>
</dbReference>
<dbReference type="GO" id="GO:0016987">
    <property type="term" value="F:sigma factor activity"/>
    <property type="evidence" value="ECO:0007669"/>
    <property type="project" value="UniProtKB-KW"/>
</dbReference>
<dbReference type="SUPFAM" id="SSF88659">
    <property type="entry name" value="Sigma3 and sigma4 domains of RNA polymerase sigma factors"/>
    <property type="match status" value="1"/>
</dbReference>
<dbReference type="InterPro" id="IPR013325">
    <property type="entry name" value="RNA_pol_sigma_r2"/>
</dbReference>
<sequence length="191" mass="21558">MTGLDDRPALDVADDRTIAGRAADGDVEAFAVLVRRYTPLLRAYARRILGGTASVDDIVQESFITAWQRLPELDDMGRVRGWLMRIVSRKAIDEVRARRPHIEMDAAEGLELPASAEDRPEQSAERRAELTALADALQELPDAQRETWVLREIGGCTYDEIAEQLDQPVSTVRGLLARARKHIIVRMEEWR</sequence>
<dbReference type="CDD" id="cd06171">
    <property type="entry name" value="Sigma70_r4"/>
    <property type="match status" value="1"/>
</dbReference>
<dbReference type="GO" id="GO:0003677">
    <property type="term" value="F:DNA binding"/>
    <property type="evidence" value="ECO:0007669"/>
    <property type="project" value="UniProtKB-KW"/>
</dbReference>
<keyword evidence="3" id="KW-0731">Sigma factor</keyword>
<dbReference type="InterPro" id="IPR007627">
    <property type="entry name" value="RNA_pol_sigma70_r2"/>
</dbReference>
<keyword evidence="9" id="KW-1185">Reference proteome</keyword>
<comment type="similarity">
    <text evidence="1">Belongs to the sigma-70 factor family. ECF subfamily.</text>
</comment>
<name>A0A0F0LKT9_9MICO</name>
<dbReference type="InterPro" id="IPR014284">
    <property type="entry name" value="RNA_pol_sigma-70_dom"/>
</dbReference>
<keyword evidence="5" id="KW-0804">Transcription</keyword>
<dbReference type="Gene3D" id="1.10.1740.10">
    <property type="match status" value="1"/>
</dbReference>
<dbReference type="Pfam" id="PF04542">
    <property type="entry name" value="Sigma70_r2"/>
    <property type="match status" value="1"/>
</dbReference>
<evidence type="ECO:0000256" key="3">
    <source>
        <dbReference type="ARBA" id="ARBA00023082"/>
    </source>
</evidence>
<organism evidence="8 9">
    <name type="scientific">Microbacterium azadirachtae</name>
    <dbReference type="NCBI Taxonomy" id="582680"/>
    <lineage>
        <taxon>Bacteria</taxon>
        <taxon>Bacillati</taxon>
        <taxon>Actinomycetota</taxon>
        <taxon>Actinomycetes</taxon>
        <taxon>Micrococcales</taxon>
        <taxon>Microbacteriaceae</taxon>
        <taxon>Microbacterium</taxon>
    </lineage>
</organism>
<evidence type="ECO:0000256" key="4">
    <source>
        <dbReference type="ARBA" id="ARBA00023125"/>
    </source>
</evidence>
<dbReference type="RefSeq" id="WP_045271637.1">
    <property type="nucleotide sequence ID" value="NZ_JYIX01000032.1"/>
</dbReference>
<dbReference type="Proteomes" id="UP000033740">
    <property type="component" value="Unassembled WGS sequence"/>
</dbReference>
<keyword evidence="2" id="KW-0805">Transcription regulation</keyword>
<evidence type="ECO:0000313" key="9">
    <source>
        <dbReference type="Proteomes" id="UP000033740"/>
    </source>
</evidence>
<evidence type="ECO:0000259" key="7">
    <source>
        <dbReference type="Pfam" id="PF08281"/>
    </source>
</evidence>
<dbReference type="InterPro" id="IPR013249">
    <property type="entry name" value="RNA_pol_sigma70_r4_t2"/>
</dbReference>
<evidence type="ECO:0000256" key="1">
    <source>
        <dbReference type="ARBA" id="ARBA00010641"/>
    </source>
</evidence>
<keyword evidence="4" id="KW-0238">DNA-binding</keyword>
<proteinExistence type="inferred from homology"/>
<comment type="caution">
    <text evidence="8">The sequence shown here is derived from an EMBL/GenBank/DDBJ whole genome shotgun (WGS) entry which is preliminary data.</text>
</comment>
<dbReference type="PANTHER" id="PTHR43133">
    <property type="entry name" value="RNA POLYMERASE ECF-TYPE SIGMA FACTO"/>
    <property type="match status" value="1"/>
</dbReference>
<dbReference type="SUPFAM" id="SSF88946">
    <property type="entry name" value="Sigma2 domain of RNA polymerase sigma factors"/>
    <property type="match status" value="1"/>
</dbReference>
<dbReference type="PATRIC" id="fig|582680.6.peg.1595"/>
<evidence type="ECO:0000259" key="6">
    <source>
        <dbReference type="Pfam" id="PF04542"/>
    </source>
</evidence>
<feature type="domain" description="RNA polymerase sigma-70 region 2" evidence="6">
    <location>
        <begin position="33"/>
        <end position="99"/>
    </location>
</feature>
<accession>A0A0F0LKT9</accession>
<dbReference type="AlphaFoldDB" id="A0A0F0LKT9"/>
<dbReference type="EMBL" id="JYIX01000032">
    <property type="protein sequence ID" value="KJL33753.1"/>
    <property type="molecule type" value="Genomic_DNA"/>
</dbReference>
<dbReference type="STRING" id="582680.RS86_01550"/>
<evidence type="ECO:0000313" key="8">
    <source>
        <dbReference type="EMBL" id="KJL33753.1"/>
    </source>
</evidence>
<dbReference type="PANTHER" id="PTHR43133:SF8">
    <property type="entry name" value="RNA POLYMERASE SIGMA FACTOR HI_1459-RELATED"/>
    <property type="match status" value="1"/>
</dbReference>
<evidence type="ECO:0000256" key="2">
    <source>
        <dbReference type="ARBA" id="ARBA00023015"/>
    </source>
</evidence>
<dbReference type="Gene3D" id="1.10.10.10">
    <property type="entry name" value="Winged helix-like DNA-binding domain superfamily/Winged helix DNA-binding domain"/>
    <property type="match status" value="1"/>
</dbReference>
<dbReference type="NCBIfam" id="TIGR02937">
    <property type="entry name" value="sigma70-ECF"/>
    <property type="match status" value="1"/>
</dbReference>
<dbReference type="GO" id="GO:0006352">
    <property type="term" value="P:DNA-templated transcription initiation"/>
    <property type="evidence" value="ECO:0007669"/>
    <property type="project" value="InterPro"/>
</dbReference>
<evidence type="ECO:0000256" key="5">
    <source>
        <dbReference type="ARBA" id="ARBA00023163"/>
    </source>
</evidence>
<gene>
    <name evidence="8" type="primary">cnrH_2</name>
    <name evidence="8" type="ORF">RS86_01550</name>
</gene>
<reference evidence="8 9" key="1">
    <citation type="submission" date="2015-02" db="EMBL/GenBank/DDBJ databases">
        <title>Draft genome sequences of ten Microbacterium spp. with emphasis on heavy metal contaminated environments.</title>
        <authorList>
            <person name="Corretto E."/>
        </authorList>
    </citation>
    <scope>NUCLEOTIDE SEQUENCE [LARGE SCALE GENOMIC DNA]</scope>
    <source>
        <strain evidence="8 9">ARN176</strain>
    </source>
</reference>
<feature type="domain" description="RNA polymerase sigma factor 70 region 4 type 2" evidence="7">
    <location>
        <begin position="132"/>
        <end position="183"/>
    </location>
</feature>